<sequence length="345" mass="37576">MELKRKRILIIGGYGMVGSNIARLIRRADTSIELVLSGRNPQNGEQLAAELKNAKTAYVNLEEGLDLSKLGNIDLTITAMQDRSNISRETAISNGIACITVSELADQIAPITFLSLHKPIVAPIVFAGHWQAGLLTLAVKHLATKYNYITSIEMAGLYDTKDQVGPEVANDVNGFIGQALIRQDGEWLSVPAKDNPREICLYNRSLAKAYPLSTLDVPSIAAFTNADNIRFDFATGESIGSSRGLEASHDLYIDMEGLLLSGEKKKLRMIVSGKKGNARMTAVGVYLITERILGINGKNATIAGGLYLPETIVPVADLINRLKDFDIEFIDINAFGSLIHFESRT</sequence>
<reference evidence="2" key="1">
    <citation type="submission" date="2022-01" db="EMBL/GenBank/DDBJ databases">
        <title>Novel species in genus Dyadobacter.</title>
        <authorList>
            <person name="Ma C."/>
        </authorList>
    </citation>
    <scope>NUCLEOTIDE SEQUENCE</scope>
    <source>
        <strain evidence="2">CY357</strain>
    </source>
</reference>
<feature type="domain" description="Semialdehyde dehydrogenase NAD-binding" evidence="1">
    <location>
        <begin position="7"/>
        <end position="102"/>
    </location>
</feature>
<dbReference type="EMBL" id="JAKFFV010000018">
    <property type="protein sequence ID" value="MCF2501215.1"/>
    <property type="molecule type" value="Genomic_DNA"/>
</dbReference>
<accession>A0A9X1QGY3</accession>
<name>A0A9X1QGY3_9BACT</name>
<dbReference type="Gene3D" id="3.40.50.720">
    <property type="entry name" value="NAD(P)-binding Rossmann-like Domain"/>
    <property type="match status" value="1"/>
</dbReference>
<organism evidence="2 3">
    <name type="scientific">Dyadobacter chenhuakuii</name>
    <dbReference type="NCBI Taxonomy" id="2909339"/>
    <lineage>
        <taxon>Bacteria</taxon>
        <taxon>Pseudomonadati</taxon>
        <taxon>Bacteroidota</taxon>
        <taxon>Cytophagia</taxon>
        <taxon>Cytophagales</taxon>
        <taxon>Spirosomataceae</taxon>
        <taxon>Dyadobacter</taxon>
    </lineage>
</organism>
<gene>
    <name evidence="2" type="ORF">L0661_23035</name>
</gene>
<protein>
    <recommendedName>
        <fullName evidence="1">Semialdehyde dehydrogenase NAD-binding domain-containing protein</fullName>
    </recommendedName>
</protein>
<evidence type="ECO:0000313" key="2">
    <source>
        <dbReference type="EMBL" id="MCF2501215.1"/>
    </source>
</evidence>
<evidence type="ECO:0000313" key="3">
    <source>
        <dbReference type="Proteomes" id="UP001139411"/>
    </source>
</evidence>
<dbReference type="GO" id="GO:0016620">
    <property type="term" value="F:oxidoreductase activity, acting on the aldehyde or oxo group of donors, NAD or NADP as acceptor"/>
    <property type="evidence" value="ECO:0007669"/>
    <property type="project" value="InterPro"/>
</dbReference>
<dbReference type="Proteomes" id="UP001139411">
    <property type="component" value="Unassembled WGS sequence"/>
</dbReference>
<dbReference type="InterPro" id="IPR000534">
    <property type="entry name" value="Semialdehyde_DH_NAD-bd"/>
</dbReference>
<dbReference type="RefSeq" id="WP_235179428.1">
    <property type="nucleotide sequence ID" value="NZ_JAKFFV010000018.1"/>
</dbReference>
<dbReference type="InterPro" id="IPR036291">
    <property type="entry name" value="NAD(P)-bd_dom_sf"/>
</dbReference>
<comment type="caution">
    <text evidence="2">The sequence shown here is derived from an EMBL/GenBank/DDBJ whole genome shotgun (WGS) entry which is preliminary data.</text>
</comment>
<evidence type="ECO:0000259" key="1">
    <source>
        <dbReference type="Pfam" id="PF01118"/>
    </source>
</evidence>
<dbReference type="SUPFAM" id="SSF51735">
    <property type="entry name" value="NAD(P)-binding Rossmann-fold domains"/>
    <property type="match status" value="1"/>
</dbReference>
<dbReference type="GO" id="GO:0051287">
    <property type="term" value="F:NAD binding"/>
    <property type="evidence" value="ECO:0007669"/>
    <property type="project" value="InterPro"/>
</dbReference>
<dbReference type="AlphaFoldDB" id="A0A9X1QGY3"/>
<dbReference type="Pfam" id="PF01118">
    <property type="entry name" value="Semialdhyde_dh"/>
    <property type="match status" value="1"/>
</dbReference>
<proteinExistence type="predicted"/>